<dbReference type="GO" id="GO:0006508">
    <property type="term" value="P:proteolysis"/>
    <property type="evidence" value="ECO:0007669"/>
    <property type="project" value="UniProtKB-KW"/>
</dbReference>
<proteinExistence type="predicted"/>
<keyword evidence="2" id="KW-1185">Reference proteome</keyword>
<name>A0ABZ2CFL0_9BACI</name>
<protein>
    <submittedName>
        <fullName evidence="1">Spore protease YyaC</fullName>
    </submittedName>
</protein>
<sequence length="199" mass="21847">MNTLYKTPKKHGMNKHIPYNDKLAPFFIRDILYSLIPEGTEHIYVVGIGSNKINGDSLGPFVGTLLEGLYTEHITVSGTLKDPLDADTLEYKLAQISFPDNSFVVAIDSVLGSEQSVNSILIRNRALNPGVGLGNKLPQVGDCSVMGVVLKNVPSETRTLFLTDLHLIYTMAMTIAKGISLTVRQYFHYPSNQPLLVLG</sequence>
<dbReference type="InterPro" id="IPR009665">
    <property type="entry name" value="YyaC"/>
</dbReference>
<gene>
    <name evidence="1" type="primary">yyaC</name>
    <name evidence="1" type="ORF">R4Z09_21930</name>
</gene>
<evidence type="ECO:0000313" key="2">
    <source>
        <dbReference type="Proteomes" id="UP001357223"/>
    </source>
</evidence>
<keyword evidence="1" id="KW-0378">Hydrolase</keyword>
<keyword evidence="1" id="KW-0645">Protease</keyword>
<dbReference type="RefSeq" id="WP_338448855.1">
    <property type="nucleotide sequence ID" value="NZ_CP137640.1"/>
</dbReference>
<dbReference type="NCBIfam" id="TIGR02841">
    <property type="entry name" value="spore_YyaC"/>
    <property type="match status" value="1"/>
</dbReference>
<dbReference type="InterPro" id="IPR023430">
    <property type="entry name" value="Pept_HybD-like_dom_sf"/>
</dbReference>
<dbReference type="GO" id="GO:0008233">
    <property type="term" value="F:peptidase activity"/>
    <property type="evidence" value="ECO:0007669"/>
    <property type="project" value="UniProtKB-KW"/>
</dbReference>
<evidence type="ECO:0000313" key="1">
    <source>
        <dbReference type="EMBL" id="WVX79924.1"/>
    </source>
</evidence>
<dbReference type="Proteomes" id="UP001357223">
    <property type="component" value="Chromosome"/>
</dbReference>
<organism evidence="1 2">
    <name type="scientific">Niallia oryzisoli</name>
    <dbReference type="NCBI Taxonomy" id="1737571"/>
    <lineage>
        <taxon>Bacteria</taxon>
        <taxon>Bacillati</taxon>
        <taxon>Bacillota</taxon>
        <taxon>Bacilli</taxon>
        <taxon>Bacillales</taxon>
        <taxon>Bacillaceae</taxon>
        <taxon>Niallia</taxon>
    </lineage>
</organism>
<dbReference type="Pfam" id="PF06866">
    <property type="entry name" value="DUF1256"/>
    <property type="match status" value="1"/>
</dbReference>
<dbReference type="SUPFAM" id="SSF53163">
    <property type="entry name" value="HybD-like"/>
    <property type="match status" value="1"/>
</dbReference>
<dbReference type="EMBL" id="CP137640">
    <property type="protein sequence ID" value="WVX79924.1"/>
    <property type="molecule type" value="Genomic_DNA"/>
</dbReference>
<reference evidence="1 2" key="1">
    <citation type="submission" date="2023-10" db="EMBL/GenBank/DDBJ databases">
        <title>Niallia locisalis sp.nov. isolated from a salt pond sample.</title>
        <authorList>
            <person name="Li X.-J."/>
            <person name="Dong L."/>
        </authorList>
    </citation>
    <scope>NUCLEOTIDE SEQUENCE [LARGE SCALE GENOMIC DNA]</scope>
    <source>
        <strain evidence="1 2">DSM 29761</strain>
    </source>
</reference>
<accession>A0ABZ2CFL0</accession>